<keyword evidence="4" id="KW-1185">Reference proteome</keyword>
<dbReference type="InParanoid" id="A0A330L8T4"/>
<dbReference type="EMBL" id="OUNR01000001">
    <property type="protein sequence ID" value="SPP63336.1"/>
    <property type="molecule type" value="Genomic_DNA"/>
</dbReference>
<evidence type="ECO:0000313" key="4">
    <source>
        <dbReference type="Proteomes" id="UP000248168"/>
    </source>
</evidence>
<keyword evidence="2" id="KW-1277">Toxin-antitoxin system</keyword>
<organism evidence="3 4">
    <name type="scientific">Nitrospira lenta</name>
    <dbReference type="NCBI Taxonomy" id="1436998"/>
    <lineage>
        <taxon>Bacteria</taxon>
        <taxon>Pseudomonadati</taxon>
        <taxon>Nitrospirota</taxon>
        <taxon>Nitrospiria</taxon>
        <taxon>Nitrospirales</taxon>
        <taxon>Nitrospiraceae</taxon>
        <taxon>Nitrospira</taxon>
    </lineage>
</organism>
<dbReference type="Gene3D" id="3.30.2310.20">
    <property type="entry name" value="RelE-like"/>
    <property type="match status" value="1"/>
</dbReference>
<proteinExistence type="inferred from homology"/>
<evidence type="ECO:0000313" key="3">
    <source>
        <dbReference type="EMBL" id="SPP63336.1"/>
    </source>
</evidence>
<comment type="similarity">
    <text evidence="1">Belongs to the RelE toxin family.</text>
</comment>
<dbReference type="OrthoDB" id="278204at2"/>
<dbReference type="Pfam" id="PF05016">
    <property type="entry name" value="ParE_toxin"/>
    <property type="match status" value="1"/>
</dbReference>
<dbReference type="RefSeq" id="WP_121987883.1">
    <property type="nucleotide sequence ID" value="NZ_OUNR01000001.1"/>
</dbReference>
<protein>
    <submittedName>
        <fullName evidence="3">Plasmid stabilization system</fullName>
    </submittedName>
</protein>
<evidence type="ECO:0000256" key="2">
    <source>
        <dbReference type="ARBA" id="ARBA00022649"/>
    </source>
</evidence>
<dbReference type="InterPro" id="IPR051803">
    <property type="entry name" value="TA_system_RelE-like_toxin"/>
</dbReference>
<reference evidence="4" key="1">
    <citation type="submission" date="2018-04" db="EMBL/GenBank/DDBJ databases">
        <authorList>
            <person name="Lucker S."/>
            <person name="Sakoula D."/>
        </authorList>
    </citation>
    <scope>NUCLEOTIDE SEQUENCE [LARGE SCALE GENOMIC DNA]</scope>
</reference>
<dbReference type="AlphaFoldDB" id="A0A330L8T4"/>
<accession>A0A330L8T4</accession>
<dbReference type="PANTHER" id="PTHR33755:SF8">
    <property type="entry name" value="TOXIN PARE2"/>
    <property type="match status" value="1"/>
</dbReference>
<dbReference type="Proteomes" id="UP000248168">
    <property type="component" value="Unassembled WGS sequence"/>
</dbReference>
<name>A0A330L8T4_9BACT</name>
<evidence type="ECO:0000256" key="1">
    <source>
        <dbReference type="ARBA" id="ARBA00006226"/>
    </source>
</evidence>
<dbReference type="InterPro" id="IPR035093">
    <property type="entry name" value="RelE/ParE_toxin_dom_sf"/>
</dbReference>
<sequence>MTLEFHPEAELELIEAAVYYEQQVPGLGERFEAEIRRATDLLLDQPEIGTPADQNLRKFILTRFPFTLYYNVAGDVLRIEAVAHQYRRPGYWKVRGVGK</sequence>
<dbReference type="PANTHER" id="PTHR33755">
    <property type="entry name" value="TOXIN PARE1-RELATED"/>
    <property type="match status" value="1"/>
</dbReference>
<dbReference type="InterPro" id="IPR007712">
    <property type="entry name" value="RelE/ParE_toxin"/>
</dbReference>
<gene>
    <name evidence="3" type="ORF">NITLEN_10422</name>
</gene>